<proteinExistence type="predicted"/>
<reference evidence="1" key="1">
    <citation type="submission" date="2025-08" db="UniProtKB">
        <authorList>
            <consortium name="Ensembl"/>
        </authorList>
    </citation>
    <scope>IDENTIFICATION</scope>
</reference>
<evidence type="ECO:0000313" key="1">
    <source>
        <dbReference type="Ensembl" id="ENSSMRP00000009833.1"/>
    </source>
</evidence>
<evidence type="ECO:0000313" key="2">
    <source>
        <dbReference type="Proteomes" id="UP000694421"/>
    </source>
</evidence>
<reference evidence="1" key="2">
    <citation type="submission" date="2025-09" db="UniProtKB">
        <authorList>
            <consortium name="Ensembl"/>
        </authorList>
    </citation>
    <scope>IDENTIFICATION</scope>
</reference>
<dbReference type="AlphaFoldDB" id="A0A8D0BLV2"/>
<accession>A0A8D0BLV2</accession>
<keyword evidence="2" id="KW-1185">Reference proteome</keyword>
<dbReference type="InterPro" id="IPR035914">
    <property type="entry name" value="Sperma_CUB_dom_sf"/>
</dbReference>
<protein>
    <submittedName>
        <fullName evidence="1">Uncharacterized protein</fullName>
    </submittedName>
</protein>
<dbReference type="GeneTree" id="ENSGT00940000178229"/>
<name>A0A8D0BLV2_SALMN</name>
<dbReference type="OMA" id="INVAPRY"/>
<dbReference type="Ensembl" id="ENSSMRT00000011464.1">
    <property type="protein sequence ID" value="ENSSMRP00000009833.1"/>
    <property type="gene ID" value="ENSSMRG00000007824.1"/>
</dbReference>
<dbReference type="SUPFAM" id="SSF49854">
    <property type="entry name" value="Spermadhesin, CUB domain"/>
    <property type="match status" value="1"/>
</dbReference>
<organism evidence="1 2">
    <name type="scientific">Salvator merianae</name>
    <name type="common">Argentine black and white tegu</name>
    <name type="synonym">Tupinambis merianae</name>
    <dbReference type="NCBI Taxonomy" id="96440"/>
    <lineage>
        <taxon>Eukaryota</taxon>
        <taxon>Metazoa</taxon>
        <taxon>Chordata</taxon>
        <taxon>Craniata</taxon>
        <taxon>Vertebrata</taxon>
        <taxon>Euteleostomi</taxon>
        <taxon>Lepidosauria</taxon>
        <taxon>Squamata</taxon>
        <taxon>Bifurcata</taxon>
        <taxon>Unidentata</taxon>
        <taxon>Episquamata</taxon>
        <taxon>Laterata</taxon>
        <taxon>Teiioidea</taxon>
        <taxon>Teiidae</taxon>
        <taxon>Salvator</taxon>
    </lineage>
</organism>
<sequence length="205" mass="22992">MTGTQVRDCTVAIGRPLGEVITVEIRESSLNCSAGDMVLFSTRMMWRTACKKLKQATVSTRMNSLIVQQRLLLPGNGIVLQYSSQVAAKKYHQDCDVQLFGPRGKIVNPVARAGHEQQVACRTFVDVAPQFRIAIRAVRVAPKTGTNQTHFSYISIRDISAMRTAVFRGSQLFYWESSGSRAEIEFSKDFASLHFQADYWATKHK</sequence>
<dbReference type="Proteomes" id="UP000694421">
    <property type="component" value="Unplaced"/>
</dbReference>